<sequence>MGATIDGRHLGYAQFHRCLCFCKIQSKRYFKRVSMSPMILGAGPTCLEPRTKFSVLPSRPTAQSPTALCPNHRIPLQLYKVRPTFSLLHSNSPKPAAKPPFQSLHTSIHSLMATATATASRPSGPVLLIPGYRSTSPARVNLTAGGATRSPAKSVSVSSSSSSSPAGKSRRSCMCSPTNHPGSFRCSLHKERKQADPTGNSKPGSPPSIGSGCTKHHGGALVRLVPMESGHWARRALAPSPAAQQRRRVGRSRSRPSRLSAMSMAGDRAGDNHQ</sequence>
<dbReference type="EnsemblPlants" id="HORVU.MOREX.r3.6HG0625660.1">
    <property type="protein sequence ID" value="HORVU.MOREX.r3.6HG0625660.1.CDS1"/>
    <property type="gene ID" value="HORVU.MOREX.r3.6HG0625660"/>
</dbReference>
<keyword evidence="3" id="KW-1185">Reference proteome</keyword>
<proteinExistence type="predicted"/>
<accession>A0A8I6Y8K0</accession>
<dbReference type="PANTHER" id="PTHR33132">
    <property type="entry name" value="OSJNBB0118P14.9 PROTEIN"/>
    <property type="match status" value="1"/>
</dbReference>
<feature type="compositionally biased region" description="Low complexity" evidence="1">
    <location>
        <begin position="150"/>
        <end position="167"/>
    </location>
</feature>
<evidence type="ECO:0000313" key="2">
    <source>
        <dbReference type="EnsemblPlants" id="HORVU.MOREX.r3.6HG0625660.1.CDS1"/>
    </source>
</evidence>
<feature type="compositionally biased region" description="Basic residues" evidence="1">
    <location>
        <begin position="245"/>
        <end position="256"/>
    </location>
</feature>
<dbReference type="Gramene" id="HORVU.MOREX.r3.6HG0625660.1">
    <property type="protein sequence ID" value="HORVU.MOREX.r3.6HG0625660.1.CDS1"/>
    <property type="gene ID" value="HORVU.MOREX.r3.6HG0625660"/>
</dbReference>
<dbReference type="PANTHER" id="PTHR33132:SF36">
    <property type="entry name" value="SERINE-RICH PROTEIN-LIKE PROTEIN"/>
    <property type="match status" value="1"/>
</dbReference>
<evidence type="ECO:0000256" key="1">
    <source>
        <dbReference type="SAM" id="MobiDB-lite"/>
    </source>
</evidence>
<feature type="region of interest" description="Disordered" evidence="1">
    <location>
        <begin position="236"/>
        <end position="274"/>
    </location>
</feature>
<reference evidence="2" key="2">
    <citation type="submission" date="2020-10" db="EMBL/GenBank/DDBJ databases">
        <authorList>
            <person name="Scholz U."/>
            <person name="Mascher M."/>
            <person name="Fiebig A."/>
        </authorList>
    </citation>
    <scope>NUCLEOTIDE SEQUENCE [LARGE SCALE GENOMIC DNA]</scope>
    <source>
        <strain evidence="2">cv. Morex</strain>
    </source>
</reference>
<dbReference type="AlphaFoldDB" id="A0A8I6Y8K0"/>
<dbReference type="Gramene" id="HORVU.MOREX.r2.6HG0519140.1">
    <property type="protein sequence ID" value="HORVU.MOREX.r2.6HG0519140.1.CDS.1"/>
    <property type="gene ID" value="HORVU.MOREX.r2.6HG0519140"/>
</dbReference>
<name>A0A8I6Y8K0_HORVV</name>
<protein>
    <submittedName>
        <fullName evidence="2">Uncharacterized protein</fullName>
    </submittedName>
</protein>
<reference evidence="3" key="1">
    <citation type="journal article" date="2012" name="Nature">
        <title>A physical, genetic and functional sequence assembly of the barley genome.</title>
        <authorList>
            <consortium name="The International Barley Genome Sequencing Consortium"/>
            <person name="Mayer K.F."/>
            <person name="Waugh R."/>
            <person name="Brown J.W."/>
            <person name="Schulman A."/>
            <person name="Langridge P."/>
            <person name="Platzer M."/>
            <person name="Fincher G.B."/>
            <person name="Muehlbauer G.J."/>
            <person name="Sato K."/>
            <person name="Close T.J."/>
            <person name="Wise R.P."/>
            <person name="Stein N."/>
        </authorList>
    </citation>
    <scope>NUCLEOTIDE SEQUENCE [LARGE SCALE GENOMIC DNA]</scope>
    <source>
        <strain evidence="3">cv. Morex</strain>
    </source>
</reference>
<reference evidence="2" key="3">
    <citation type="submission" date="2022-01" db="UniProtKB">
        <authorList>
            <consortium name="EnsemblPlants"/>
        </authorList>
    </citation>
    <scope>IDENTIFICATION</scope>
    <source>
        <strain evidence="2">subsp. vulgare</strain>
    </source>
</reference>
<dbReference type="Proteomes" id="UP000011116">
    <property type="component" value="Chromosome 6H"/>
</dbReference>
<organism evidence="2 3">
    <name type="scientific">Hordeum vulgare subsp. vulgare</name>
    <name type="common">Domesticated barley</name>
    <dbReference type="NCBI Taxonomy" id="112509"/>
    <lineage>
        <taxon>Eukaryota</taxon>
        <taxon>Viridiplantae</taxon>
        <taxon>Streptophyta</taxon>
        <taxon>Embryophyta</taxon>
        <taxon>Tracheophyta</taxon>
        <taxon>Spermatophyta</taxon>
        <taxon>Magnoliopsida</taxon>
        <taxon>Liliopsida</taxon>
        <taxon>Poales</taxon>
        <taxon>Poaceae</taxon>
        <taxon>BOP clade</taxon>
        <taxon>Pooideae</taxon>
        <taxon>Triticodae</taxon>
        <taxon>Triticeae</taxon>
        <taxon>Hordeinae</taxon>
        <taxon>Hordeum</taxon>
    </lineage>
</organism>
<feature type="region of interest" description="Disordered" evidence="1">
    <location>
        <begin position="141"/>
        <end position="217"/>
    </location>
</feature>
<evidence type="ECO:0000313" key="3">
    <source>
        <dbReference type="Proteomes" id="UP000011116"/>
    </source>
</evidence>